<dbReference type="FunFam" id="2.60.40.10:FF:001829">
    <property type="entry name" value="Interleukin-21 receptor"/>
    <property type="match status" value="1"/>
</dbReference>
<organism evidence="2 3">
    <name type="scientific">Homo sapiens</name>
    <name type="common">Human</name>
    <dbReference type="NCBI Taxonomy" id="9606"/>
    <lineage>
        <taxon>Eukaryota</taxon>
        <taxon>Metazoa</taxon>
        <taxon>Chordata</taxon>
        <taxon>Craniata</taxon>
        <taxon>Vertebrata</taxon>
        <taxon>Euteleostomi</taxon>
        <taxon>Mammalia</taxon>
        <taxon>Eutheria</taxon>
        <taxon>Euarchontoglires</taxon>
        <taxon>Primates</taxon>
        <taxon>Haplorrhini</taxon>
        <taxon>Catarrhini</taxon>
        <taxon>Hominidae</taxon>
        <taxon>Homo</taxon>
    </lineage>
</organism>
<dbReference type="Proteomes" id="UP000005640">
    <property type="component" value="Chromosome 16"/>
</dbReference>
<reference evidence="2" key="4">
    <citation type="submission" date="2025-08" db="UniProtKB">
        <authorList>
            <consortium name="Ensembl"/>
        </authorList>
    </citation>
    <scope>IDENTIFICATION</scope>
</reference>
<dbReference type="HGNC" id="HGNC:6006">
    <property type="gene designation" value="IL21R"/>
</dbReference>
<dbReference type="Ensembl" id="ENST00000697146.1">
    <property type="protein sequence ID" value="ENSP00000513135.1"/>
    <property type="gene ID" value="ENSG00000103522.18"/>
</dbReference>
<reference evidence="2" key="5">
    <citation type="submission" date="2025-09" db="UniProtKB">
        <authorList>
            <consortium name="Ensembl"/>
        </authorList>
    </citation>
    <scope>IDENTIFICATION</scope>
</reference>
<feature type="signal peptide" evidence="1">
    <location>
        <begin position="1"/>
        <end position="19"/>
    </location>
</feature>
<reference evidence="2 3" key="3">
    <citation type="journal article" date="2004" name="Nature">
        <title>The sequence and analysis of duplication-rich human chromosome 16.</title>
        <authorList>
            <person name="Martin J."/>
            <person name="Han C."/>
            <person name="Gordon L.A."/>
            <person name="Terry A."/>
            <person name="Prabhakar S."/>
            <person name="She X."/>
            <person name="Xie G."/>
            <person name="Hellsten U."/>
            <person name="Chan Y.M."/>
            <person name="Altherr M."/>
            <person name="Couronne O."/>
            <person name="Aerts A."/>
            <person name="Bajorek E."/>
            <person name="Black S."/>
            <person name="Blumer H."/>
            <person name="Branscomb E."/>
            <person name="Brown N.C."/>
            <person name="Bruno W.J."/>
            <person name="Buckingham J.M."/>
            <person name="Callen D.F."/>
            <person name="Campbell C.S."/>
            <person name="Campbell M.L."/>
            <person name="Campbell E.W."/>
            <person name="Caoile C."/>
            <person name="Challacombe J.F."/>
            <person name="Chasteen L.A."/>
            <person name="Chertkov O."/>
            <person name="Chi H.C."/>
            <person name="Christensen M."/>
            <person name="Clark L.M."/>
            <person name="Cohn J.D."/>
            <person name="Denys M."/>
            <person name="Detter J.C."/>
            <person name="Dickson M."/>
            <person name="Dimitrijevic-Bussod M."/>
            <person name="Escobar J."/>
            <person name="Fawcett J.J."/>
            <person name="Flowers D."/>
            <person name="Fotopulos D."/>
            <person name="Glavina T."/>
            <person name="Gomez M."/>
            <person name="Gonzales E."/>
            <person name="Goodstein D."/>
            <person name="Goodwin L.A."/>
            <person name="Grady D.L."/>
            <person name="Grigoriev I."/>
            <person name="Groza M."/>
            <person name="Hammon N."/>
            <person name="Hawkins T."/>
            <person name="Haydu L."/>
            <person name="Hildebrand C.E."/>
            <person name="Huang W."/>
            <person name="Israni S."/>
            <person name="Jett J."/>
            <person name="Jewett P.B."/>
            <person name="Kadner K."/>
            <person name="Kimball H."/>
            <person name="Kobayashi A."/>
            <person name="Krawczyk M.C."/>
            <person name="Leyba T."/>
            <person name="Longmire J.L."/>
            <person name="Lopez F."/>
            <person name="Lou Y."/>
            <person name="Lowry S."/>
            <person name="Ludeman T."/>
            <person name="Manohar C.F."/>
            <person name="Mark G.A."/>
            <person name="McMurray K.L."/>
            <person name="Meincke L.J."/>
            <person name="Morgan J."/>
            <person name="Moyzis R.K."/>
            <person name="Mundt M.O."/>
            <person name="Munk A.C."/>
            <person name="Nandkeshwar R.D."/>
            <person name="Pitluck S."/>
            <person name="Pollard M."/>
            <person name="Predki P."/>
            <person name="Parson-Quintana B."/>
            <person name="Ramirez L."/>
            <person name="Rash S."/>
            <person name="Retterer J."/>
            <person name="Ricke D.O."/>
            <person name="Robinson D.L."/>
            <person name="Rodriguez A."/>
            <person name="Salamov A."/>
            <person name="Saunders E.H."/>
            <person name="Scott D."/>
            <person name="Shough T."/>
            <person name="Stallings R.L."/>
            <person name="Stalvey M."/>
            <person name="Sutherland R.D."/>
            <person name="Tapia R."/>
            <person name="Tesmer J.G."/>
            <person name="Thayer N."/>
            <person name="Thompson L.S."/>
            <person name="Tice H."/>
            <person name="Torney D.C."/>
            <person name="Tran-Gyamfi M."/>
            <person name="Tsai M."/>
            <person name="Ulanovsky L.E."/>
            <person name="Ustaszewska A."/>
            <person name="Vo N."/>
            <person name="White P.S."/>
            <person name="Williams A.L."/>
            <person name="Wills P.L."/>
            <person name="Wu J.R."/>
            <person name="Wu K."/>
            <person name="Yang J."/>
            <person name="Dejong P."/>
            <person name="Bruce D."/>
            <person name="Doggett N.A."/>
            <person name="Deaven L."/>
            <person name="Schmutz J."/>
            <person name="Grimwood J."/>
            <person name="Richardson P."/>
            <person name="Rokhsar D.S."/>
            <person name="Eichler E.E."/>
            <person name="Gilna P."/>
            <person name="Lucas S.M."/>
            <person name="Myers R.M."/>
            <person name="Rubin E.M."/>
            <person name="Pennacchio L.A."/>
        </authorList>
    </citation>
    <scope>NUCLEOTIDE SEQUENCE [LARGE SCALE GENOMIC DNA]</scope>
</reference>
<dbReference type="SMR" id="A0A8V8TL34"/>
<dbReference type="Ensembl" id="ENST00000697146.1">
    <property type="protein sequence ID" value="ENSP00000513135.1"/>
    <property type="gene ID" value="ENSG00000103522.17"/>
</dbReference>
<accession>A0A8V8TL34</accession>
<dbReference type="Gene3D" id="2.60.40.10">
    <property type="entry name" value="Immunoglobulins"/>
    <property type="match status" value="1"/>
</dbReference>
<evidence type="ECO:0000313" key="3">
    <source>
        <dbReference type="Proteomes" id="UP000005640"/>
    </source>
</evidence>
<keyword evidence="3" id="KW-1185">Reference proteome</keyword>
<dbReference type="OrthoDB" id="8939865at2759"/>
<reference evidence="2 3" key="1">
    <citation type="journal article" date="2001" name="Nature">
        <title>Initial sequencing and analysis of the human genome.</title>
        <authorList>
            <consortium name="International Human Genome Sequencing Consortium"/>
            <person name="Lander E.S."/>
            <person name="Linton L.M."/>
            <person name="Birren B."/>
            <person name="Nusbaum C."/>
            <person name="Zody M.C."/>
            <person name="Baldwin J."/>
            <person name="Devon K."/>
            <person name="Dewar K."/>
            <person name="Doyle M."/>
            <person name="FitzHugh W."/>
            <person name="Funke R."/>
            <person name="Gage D."/>
            <person name="Harris K."/>
            <person name="Heaford A."/>
            <person name="Howland J."/>
            <person name="Kann L."/>
            <person name="Lehoczky J."/>
            <person name="LeVine R."/>
            <person name="McEwan P."/>
            <person name="McKernan K."/>
            <person name="Meldrim J."/>
            <person name="Mesirov J.P."/>
            <person name="Miranda C."/>
            <person name="Morris W."/>
            <person name="Naylor J."/>
            <person name="Raymond C."/>
            <person name="Rosetti M."/>
            <person name="Santos R."/>
            <person name="Sheridan A."/>
            <person name="Sougnez C."/>
            <person name="Stange-Thomann N."/>
            <person name="Stojanovic N."/>
            <person name="Subramanian A."/>
            <person name="Wyman D."/>
            <person name="Rogers J."/>
            <person name="Sulston J."/>
            <person name="Ainscough R."/>
            <person name="Beck S."/>
            <person name="Bentley D."/>
            <person name="Burton J."/>
            <person name="Clee C."/>
            <person name="Carter N."/>
            <person name="Coulson A."/>
            <person name="Deadman R."/>
            <person name="Deloukas P."/>
            <person name="Dunham A."/>
            <person name="Dunham I."/>
            <person name="Durbin R."/>
            <person name="French L."/>
            <person name="Grafham D."/>
            <person name="Gregory S."/>
            <person name="Hubbard T."/>
            <person name="Humphray S."/>
            <person name="Hunt A."/>
            <person name="Jones M."/>
            <person name="Lloyd C."/>
            <person name="McMurray A."/>
            <person name="Matthews L."/>
            <person name="Mercer S."/>
            <person name="Milne S."/>
            <person name="Mullikin J.C."/>
            <person name="Mungall A."/>
            <person name="Plumb R."/>
            <person name="Ross M."/>
            <person name="Shownkeen R."/>
            <person name="Sims S."/>
            <person name="Waterston R.H."/>
            <person name="Wilson R.K."/>
            <person name="Hillier L.W."/>
            <person name="McPherson J.D."/>
            <person name="Marra M.A."/>
            <person name="Mardis E.R."/>
            <person name="Fulton L.A."/>
            <person name="Chinwalla A.T."/>
            <person name="Pepin K.H."/>
            <person name="Gish W.R."/>
            <person name="Chissoe S.L."/>
            <person name="Wendl M.C."/>
            <person name="Delehaunty K.D."/>
            <person name="Miner T.L."/>
            <person name="Delehaunty A."/>
            <person name="Kramer J.B."/>
            <person name="Cook L.L."/>
            <person name="Fulton R.S."/>
            <person name="Johnson D.L."/>
            <person name="Minx P.J."/>
            <person name="Clifton S.W."/>
            <person name="Hawkins T."/>
            <person name="Branscomb E."/>
            <person name="Predki P."/>
            <person name="Richardson P."/>
            <person name="Wenning S."/>
            <person name="Slezak T."/>
            <person name="Doggett N."/>
            <person name="Cheng J.F."/>
            <person name="Olsen A."/>
            <person name="Lucas S."/>
            <person name="Elkin C."/>
            <person name="Uberbacher E."/>
            <person name="Frazier M."/>
            <person name="Gibbs R.A."/>
            <person name="Muzny D.M."/>
            <person name="Scherer S.E."/>
            <person name="Bouck J.B."/>
            <person name="Sodergren E.J."/>
            <person name="Worley K.C."/>
            <person name="Rives C.M."/>
            <person name="Gorrell J.H."/>
            <person name="Metzker M.L."/>
            <person name="Naylor S.L."/>
            <person name="Kucherlapati R.S."/>
            <person name="Nelson D.L."/>
            <person name="Weinstock G.M."/>
            <person name="Sakaki Y."/>
            <person name="Fujiyama A."/>
            <person name="Hattori M."/>
            <person name="Yada T."/>
            <person name="Toyoda A."/>
            <person name="Itoh T."/>
            <person name="Kawagoe C."/>
            <person name="Watanabe H."/>
            <person name="Totoki Y."/>
            <person name="Taylor T."/>
            <person name="Weissenbach J."/>
            <person name="Heilig R."/>
            <person name="Saurin W."/>
            <person name="Artiguenave F."/>
            <person name="Brottier P."/>
            <person name="Bruls T."/>
            <person name="Pelletier E."/>
            <person name="Robert C."/>
            <person name="Wincker P."/>
            <person name="Smith D.R."/>
            <person name="Doucette-Stamm L."/>
            <person name="Rubenfield M."/>
            <person name="Weinstock K."/>
            <person name="Lee H.M."/>
            <person name="Dubois J."/>
            <person name="Rosenthal A."/>
            <person name="Platzer M."/>
            <person name="Nyakatura G."/>
            <person name="Taudien S."/>
            <person name="Rump A."/>
            <person name="Yang H."/>
            <person name="Yu J."/>
            <person name="Wang J."/>
            <person name="Huang G."/>
            <person name="Gu J."/>
            <person name="Hood L."/>
            <person name="Rowen L."/>
            <person name="Madan A."/>
            <person name="Qin S."/>
            <person name="Davis R.W."/>
            <person name="Federspiel N.A."/>
            <person name="Abola A.P."/>
            <person name="Proctor M.J."/>
            <person name="Myers R.M."/>
            <person name="Schmutz J."/>
            <person name="Dickson M."/>
            <person name="Grimwood J."/>
            <person name="Cox D.R."/>
            <person name="Olson M.V."/>
            <person name="Kaul R."/>
            <person name="Raymond C."/>
            <person name="Shimizu N."/>
            <person name="Kawasaki K."/>
            <person name="Minoshima S."/>
            <person name="Evans G.A."/>
            <person name="Athanasiou M."/>
            <person name="Schultz R."/>
            <person name="Roe B.A."/>
            <person name="Chen F."/>
            <person name="Pan H."/>
            <person name="Ramser J."/>
            <person name="Lehrach H."/>
            <person name="Reinhardt R."/>
            <person name="McCombie W.R."/>
            <person name="de la Bastide M."/>
            <person name="Dedhia N."/>
            <person name="Blocker H."/>
            <person name="Hornischer K."/>
            <person name="Nordsiek G."/>
            <person name="Agarwala R."/>
            <person name="Aravind L."/>
            <person name="Bailey J.A."/>
            <person name="Bateman A."/>
            <person name="Batzoglou S."/>
            <person name="Birney E."/>
            <person name="Bork P."/>
            <person name="Brown D.G."/>
            <person name="Burge C.B."/>
            <person name="Cerutti L."/>
            <person name="Chen H.C."/>
            <person name="Church D."/>
            <person name="Clamp M."/>
            <person name="Copley R.R."/>
            <person name="Doerks T."/>
            <person name="Eddy S.R."/>
            <person name="Eichler E.E."/>
            <person name="Furey T.S."/>
            <person name="Galagan J."/>
            <person name="Gilbert J.G."/>
            <person name="Harmon C."/>
            <person name="Hayashizaki Y."/>
            <person name="Haussler D."/>
            <person name="Hermjakob H."/>
            <person name="Hokamp K."/>
            <person name="Jang W."/>
            <person name="Johnson L.S."/>
            <person name="Jones T.A."/>
            <person name="Kasif S."/>
            <person name="Kaspryzk A."/>
            <person name="Kennedy S."/>
            <person name="Kent W.J."/>
            <person name="Kitts P."/>
            <person name="Koonin E.V."/>
            <person name="Korf I."/>
            <person name="Kulp D."/>
            <person name="Lancet D."/>
            <person name="Lowe T.M."/>
            <person name="McLysaght A."/>
            <person name="Mikkelsen T."/>
            <person name="Moran J.V."/>
            <person name="Mulder N."/>
            <person name="Pollara V.J."/>
            <person name="Ponting C.P."/>
            <person name="Schuler G."/>
            <person name="Schultz J."/>
            <person name="Slater G."/>
            <person name="Smit A.F."/>
            <person name="Stupka E."/>
            <person name="Szustakowski J."/>
            <person name="Thierry-Mieg D."/>
            <person name="Thierry-Mieg J."/>
            <person name="Wagner L."/>
            <person name="Wallis J."/>
            <person name="Wheeler R."/>
            <person name="Williams A."/>
            <person name="Wolf Y.I."/>
            <person name="Wolfe K.H."/>
            <person name="Yang S.P."/>
            <person name="Yeh R.F."/>
            <person name="Collins F."/>
            <person name="Guyer M.S."/>
            <person name="Peterson J."/>
            <person name="Felsenfeld A."/>
            <person name="Wetterstrand K.A."/>
            <person name="Patrinos A."/>
            <person name="Morgan M.J."/>
            <person name="de Jong P."/>
            <person name="Catanese J.J."/>
            <person name="Osoegawa K."/>
            <person name="Shizuya H."/>
            <person name="Choi S."/>
            <person name="Chen Y.J."/>
        </authorList>
    </citation>
    <scope>NUCLEOTIDE SEQUENCE [LARGE SCALE GENOMIC DNA]</scope>
</reference>
<keyword evidence="1" id="KW-0732">Signal</keyword>
<dbReference type="GeneTree" id="ENSGT00510000048783"/>
<dbReference type="OpenTargets" id="ENSG00000103522"/>
<dbReference type="InterPro" id="IPR013783">
    <property type="entry name" value="Ig-like_fold"/>
</dbReference>
<protein>
    <submittedName>
        <fullName evidence="2">Interleukin 21 receptor</fullName>
    </submittedName>
</protein>
<name>A0A8V8TL34_HUMAN</name>
<evidence type="ECO:0000256" key="1">
    <source>
        <dbReference type="SAM" id="SignalP"/>
    </source>
</evidence>
<reference evidence="2 3" key="2">
    <citation type="journal article" date="2004" name="Nature">
        <title>Finishing the euchromatic sequence of the human genome.</title>
        <authorList>
            <consortium name="International Human Genome Sequencing Consortium"/>
        </authorList>
    </citation>
    <scope>NUCLEOTIDE SEQUENCE [LARGE SCALE GENOMIC DNA]</scope>
</reference>
<evidence type="ECO:0000313" key="2">
    <source>
        <dbReference type="Ensembl" id="ENSP00000513135.1"/>
    </source>
</evidence>
<dbReference type="EMBL" id="AC002303">
    <property type="status" value="NOT_ANNOTATED_CDS"/>
    <property type="molecule type" value="Genomic_DNA"/>
</dbReference>
<gene>
    <name evidence="2" type="primary">IL21R</name>
</gene>
<dbReference type="AlphaFoldDB" id="A0A8V8TL34"/>
<dbReference type="EMBL" id="AC004525">
    <property type="status" value="NOT_ANNOTATED_CDS"/>
    <property type="molecule type" value="Genomic_DNA"/>
</dbReference>
<sequence>MPRGWAAPLLLLLLQGGWGCPDLVCYTDYLQTVICILEMWNLHPSTLTLTWQDQYEELKDEATSCSLHRSAHNATHATYTCHMDVFHFMADDIFSVNITDQSGNYSQECGSFLLAESTGSPFQRDCDLLRTV</sequence>
<feature type="chain" id="PRO_5036458739" evidence="1">
    <location>
        <begin position="20"/>
        <end position="132"/>
    </location>
</feature>
<proteinExistence type="predicted"/>